<sequence length="695" mass="78742">MLSYELNTEEDKVHKIFIKNLGKKEWCFTEICVTFVDDQAKTMEIEHFQELLTQLLMFHCFWIRLWIDTSRRVNTAIRKRTDKMAITSLFNNHKLIIADPFLSGAAPDERPSEGDAPQRIGEVDLAADDPRCQLEHCTFCDYRVCCQVTSAYDKDTQNLESDPCLKATENPAYGLSAKNWLELSDDPNEEPPPPVVKETMESSFNELRQNKDPANDLINTNLKCTSQPDQDCDGTTIPMKMNSLSIPPTHPDTRSQRADSCNERSKQDKASEQKHGGLTWSVLKHRQLIGDTAENCDKSNPCVIEHSISDILPNENHHSHEKSGMDLKLKRNVKDRSFPLSLMKPITKMGEKKLDISSQSPQSYAFKSDLTRQRPVQKTACSKFTPAPTRGKTEEQQRKSSNDILGVNNPLSTIAQIKTEESIQEWLARISDSSNGICEEDVDENDKMSSNRSAWDTNESKDKETLKNKLRNETTQVINKGLQEALEMSHSKNYSNNNETKPHYDADYASQDDENTDTITLLYNASKASPANIPMVVMQCSRLHSHIGSKPPFQQTSLPMGTLVTALYQESDWLYVQTPHGVEGFIIASNCVPIGTTNDPGHTSRRPWEPCDFPIEINVRRKCEFGRQQGAYIPAKLPTNNNKQAAPYVNTVKMKTNFYSDRYFSHTFKSKDSIKTAKTVTDILRNSPETKVSNQ</sequence>
<gene>
    <name evidence="2" type="primary">AVEN_178004_1</name>
    <name evidence="2" type="ORF">TNIN_46711</name>
</gene>
<protein>
    <recommendedName>
        <fullName evidence="4">SH3 domain-containing protein</fullName>
    </recommendedName>
</protein>
<accession>A0A8X7C595</accession>
<feature type="compositionally biased region" description="Polar residues" evidence="1">
    <location>
        <begin position="356"/>
        <end position="365"/>
    </location>
</feature>
<dbReference type="Proteomes" id="UP000886998">
    <property type="component" value="Unassembled WGS sequence"/>
</dbReference>
<keyword evidence="3" id="KW-1185">Reference proteome</keyword>
<feature type="region of interest" description="Disordered" evidence="1">
    <location>
        <begin position="440"/>
        <end position="468"/>
    </location>
</feature>
<evidence type="ECO:0000313" key="2">
    <source>
        <dbReference type="EMBL" id="GFY54498.1"/>
    </source>
</evidence>
<feature type="region of interest" description="Disordered" evidence="1">
    <location>
        <begin position="352"/>
        <end position="405"/>
    </location>
</feature>
<reference evidence="2" key="1">
    <citation type="submission" date="2020-08" db="EMBL/GenBank/DDBJ databases">
        <title>Multicomponent nature underlies the extraordinary mechanical properties of spider dragline silk.</title>
        <authorList>
            <person name="Kono N."/>
            <person name="Nakamura H."/>
            <person name="Mori M."/>
            <person name="Yoshida Y."/>
            <person name="Ohtoshi R."/>
            <person name="Malay A.D."/>
            <person name="Moran D.A.P."/>
            <person name="Tomita M."/>
            <person name="Numata K."/>
            <person name="Arakawa K."/>
        </authorList>
    </citation>
    <scope>NUCLEOTIDE SEQUENCE</scope>
</reference>
<feature type="compositionally biased region" description="Basic and acidic residues" evidence="1">
    <location>
        <begin position="251"/>
        <end position="275"/>
    </location>
</feature>
<evidence type="ECO:0000256" key="1">
    <source>
        <dbReference type="SAM" id="MobiDB-lite"/>
    </source>
</evidence>
<feature type="compositionally biased region" description="Basic and acidic residues" evidence="1">
    <location>
        <begin position="391"/>
        <end position="401"/>
    </location>
</feature>
<name>A0A8X7C595_9ARAC</name>
<dbReference type="AlphaFoldDB" id="A0A8X7C595"/>
<evidence type="ECO:0008006" key="4">
    <source>
        <dbReference type="Google" id="ProtNLM"/>
    </source>
</evidence>
<feature type="region of interest" description="Disordered" evidence="1">
    <location>
        <begin position="241"/>
        <end position="277"/>
    </location>
</feature>
<feature type="compositionally biased region" description="Basic and acidic residues" evidence="1">
    <location>
        <begin position="458"/>
        <end position="468"/>
    </location>
</feature>
<dbReference type="OrthoDB" id="6415921at2759"/>
<dbReference type="EMBL" id="BMAV01009887">
    <property type="protein sequence ID" value="GFY54498.1"/>
    <property type="molecule type" value="Genomic_DNA"/>
</dbReference>
<organism evidence="2 3">
    <name type="scientific">Trichonephila inaurata madagascariensis</name>
    <dbReference type="NCBI Taxonomy" id="2747483"/>
    <lineage>
        <taxon>Eukaryota</taxon>
        <taxon>Metazoa</taxon>
        <taxon>Ecdysozoa</taxon>
        <taxon>Arthropoda</taxon>
        <taxon>Chelicerata</taxon>
        <taxon>Arachnida</taxon>
        <taxon>Araneae</taxon>
        <taxon>Araneomorphae</taxon>
        <taxon>Entelegynae</taxon>
        <taxon>Araneoidea</taxon>
        <taxon>Nephilidae</taxon>
        <taxon>Trichonephila</taxon>
        <taxon>Trichonephila inaurata</taxon>
    </lineage>
</organism>
<comment type="caution">
    <text evidence="2">The sequence shown here is derived from an EMBL/GenBank/DDBJ whole genome shotgun (WGS) entry which is preliminary data.</text>
</comment>
<proteinExistence type="predicted"/>
<feature type="compositionally biased region" description="Polar residues" evidence="1">
    <location>
        <begin position="448"/>
        <end position="457"/>
    </location>
</feature>
<evidence type="ECO:0000313" key="3">
    <source>
        <dbReference type="Proteomes" id="UP000886998"/>
    </source>
</evidence>